<organism evidence="4 5">
    <name type="scientific">Actinoplanes nipponensis</name>
    <dbReference type="NCBI Taxonomy" id="135950"/>
    <lineage>
        <taxon>Bacteria</taxon>
        <taxon>Bacillati</taxon>
        <taxon>Actinomycetota</taxon>
        <taxon>Actinomycetes</taxon>
        <taxon>Micromonosporales</taxon>
        <taxon>Micromonosporaceae</taxon>
        <taxon>Actinoplanes</taxon>
    </lineage>
</organism>
<evidence type="ECO:0000313" key="5">
    <source>
        <dbReference type="Proteomes" id="UP000647172"/>
    </source>
</evidence>
<dbReference type="Proteomes" id="UP000647172">
    <property type="component" value="Unassembled WGS sequence"/>
</dbReference>
<feature type="transmembrane region" description="Helical" evidence="1">
    <location>
        <begin position="258"/>
        <end position="277"/>
    </location>
</feature>
<dbReference type="Pfam" id="PF14344">
    <property type="entry name" value="DUF4397"/>
    <property type="match status" value="1"/>
</dbReference>
<keyword evidence="2" id="KW-0732">Signal</keyword>
<evidence type="ECO:0000256" key="2">
    <source>
        <dbReference type="SAM" id="SignalP"/>
    </source>
</evidence>
<evidence type="ECO:0000256" key="1">
    <source>
        <dbReference type="SAM" id="Phobius"/>
    </source>
</evidence>
<name>A0A919JPY0_9ACTN</name>
<feature type="domain" description="DUF4397" evidence="3">
    <location>
        <begin position="38"/>
        <end position="159"/>
    </location>
</feature>
<protein>
    <recommendedName>
        <fullName evidence="3">DUF4397 domain-containing protein</fullName>
    </recommendedName>
</protein>
<dbReference type="AlphaFoldDB" id="A0A919JPY0"/>
<proteinExistence type="predicted"/>
<comment type="caution">
    <text evidence="4">The sequence shown here is derived from an EMBL/GenBank/DDBJ whole genome shotgun (WGS) entry which is preliminary data.</text>
</comment>
<sequence length="284" mass="28943">MTHRVPALRRLGGAAAALAALATVVLAVSPARAAGDGYVRLAHLSPDTPAVDVYLKSDSGAAGAQKFDGVAYGAMSDYLRLPTGTYSVAMRKAGAAASTPPVLTTQVTVENGAAYTVAGVGRYADLGLRVLKDDLKLPRAGESKIRIIQASVRAPVLDVGGANGRKIADGVQFATTTAYRPVNPGKWTVRVQPTGGGDPSDLPCTLGAGNVYSLLVLDDRNGGLRPELHIDAARQGGVPQGGVATGAGGTQPQSPMPMALLLAGGTALVTGGGIVALRRRSRFR</sequence>
<feature type="chain" id="PRO_5037871041" description="DUF4397 domain-containing protein" evidence="2">
    <location>
        <begin position="34"/>
        <end position="284"/>
    </location>
</feature>
<keyword evidence="5" id="KW-1185">Reference proteome</keyword>
<keyword evidence="1" id="KW-1133">Transmembrane helix</keyword>
<evidence type="ECO:0000259" key="3">
    <source>
        <dbReference type="Pfam" id="PF14344"/>
    </source>
</evidence>
<gene>
    <name evidence="4" type="ORF">Ani05nite_67810</name>
</gene>
<keyword evidence="1" id="KW-0472">Membrane</keyword>
<evidence type="ECO:0000313" key="4">
    <source>
        <dbReference type="EMBL" id="GIE53247.1"/>
    </source>
</evidence>
<reference evidence="4" key="1">
    <citation type="submission" date="2021-01" db="EMBL/GenBank/DDBJ databases">
        <title>Whole genome shotgun sequence of Actinoplanes nipponensis NBRC 14063.</title>
        <authorList>
            <person name="Komaki H."/>
            <person name="Tamura T."/>
        </authorList>
    </citation>
    <scope>NUCLEOTIDE SEQUENCE</scope>
    <source>
        <strain evidence="4">NBRC 14063</strain>
    </source>
</reference>
<feature type="signal peptide" evidence="2">
    <location>
        <begin position="1"/>
        <end position="33"/>
    </location>
</feature>
<accession>A0A919JPY0</accession>
<dbReference type="EMBL" id="BOMQ01000081">
    <property type="protein sequence ID" value="GIE53247.1"/>
    <property type="molecule type" value="Genomic_DNA"/>
</dbReference>
<dbReference type="RefSeq" id="WP_239130905.1">
    <property type="nucleotide sequence ID" value="NZ_BAAAYJ010000022.1"/>
</dbReference>
<dbReference type="InterPro" id="IPR025510">
    <property type="entry name" value="DUF4397"/>
</dbReference>
<keyword evidence="1" id="KW-0812">Transmembrane</keyword>